<name>A0A4Z2JFM1_9TELE</name>
<evidence type="ECO:0000313" key="2">
    <source>
        <dbReference type="EMBL" id="TNN88408.1"/>
    </source>
</evidence>
<organism evidence="2 3">
    <name type="scientific">Liparis tanakae</name>
    <name type="common">Tanaka's snailfish</name>
    <dbReference type="NCBI Taxonomy" id="230148"/>
    <lineage>
        <taxon>Eukaryota</taxon>
        <taxon>Metazoa</taxon>
        <taxon>Chordata</taxon>
        <taxon>Craniata</taxon>
        <taxon>Vertebrata</taxon>
        <taxon>Euteleostomi</taxon>
        <taxon>Actinopterygii</taxon>
        <taxon>Neopterygii</taxon>
        <taxon>Teleostei</taxon>
        <taxon>Neoteleostei</taxon>
        <taxon>Acanthomorphata</taxon>
        <taxon>Eupercaria</taxon>
        <taxon>Perciformes</taxon>
        <taxon>Cottioidei</taxon>
        <taxon>Cottales</taxon>
        <taxon>Liparidae</taxon>
        <taxon>Liparis</taxon>
    </lineage>
</organism>
<gene>
    <name evidence="2" type="ORF">EYF80_001190</name>
</gene>
<comment type="caution">
    <text evidence="2">The sequence shown here is derived from an EMBL/GenBank/DDBJ whole genome shotgun (WGS) entry which is preliminary data.</text>
</comment>
<feature type="compositionally biased region" description="Polar residues" evidence="1">
    <location>
        <begin position="59"/>
        <end position="71"/>
    </location>
</feature>
<feature type="compositionally biased region" description="Low complexity" evidence="1">
    <location>
        <begin position="47"/>
        <end position="58"/>
    </location>
</feature>
<evidence type="ECO:0000256" key="1">
    <source>
        <dbReference type="SAM" id="MobiDB-lite"/>
    </source>
</evidence>
<dbReference type="AlphaFoldDB" id="A0A4Z2JFM1"/>
<accession>A0A4Z2JFM1</accession>
<dbReference type="EMBL" id="SRLO01000005">
    <property type="protein sequence ID" value="TNN88408.1"/>
    <property type="molecule type" value="Genomic_DNA"/>
</dbReference>
<reference evidence="2 3" key="1">
    <citation type="submission" date="2019-03" db="EMBL/GenBank/DDBJ databases">
        <title>First draft genome of Liparis tanakae, snailfish: a comprehensive survey of snailfish specific genes.</title>
        <authorList>
            <person name="Kim W."/>
            <person name="Song I."/>
            <person name="Jeong J.-H."/>
            <person name="Kim D."/>
            <person name="Kim S."/>
            <person name="Ryu S."/>
            <person name="Song J.Y."/>
            <person name="Lee S.K."/>
        </authorList>
    </citation>
    <scope>NUCLEOTIDE SEQUENCE [LARGE SCALE GENOMIC DNA]</scope>
    <source>
        <tissue evidence="2">Muscle</tissue>
    </source>
</reference>
<sequence>MQQVAGNPDDTRGVGAPHRKRQKPTGPSPEQSVLCLTPTIREMCHLPRSSASLPRSLPHQPNATHQPSYSCQAVGGGKQKRPVFKDAAKTTIGTRSSYDI</sequence>
<protein>
    <submittedName>
        <fullName evidence="2">Uncharacterized protein</fullName>
    </submittedName>
</protein>
<proteinExistence type="predicted"/>
<feature type="region of interest" description="Disordered" evidence="1">
    <location>
        <begin position="1"/>
        <end position="32"/>
    </location>
</feature>
<feature type="region of interest" description="Disordered" evidence="1">
    <location>
        <begin position="47"/>
        <end position="81"/>
    </location>
</feature>
<evidence type="ECO:0000313" key="3">
    <source>
        <dbReference type="Proteomes" id="UP000314294"/>
    </source>
</evidence>
<dbReference type="Proteomes" id="UP000314294">
    <property type="component" value="Unassembled WGS sequence"/>
</dbReference>
<keyword evidence="3" id="KW-1185">Reference proteome</keyword>